<proteinExistence type="predicted"/>
<keyword evidence="10" id="KW-1185">Reference proteome</keyword>
<feature type="coiled-coil region" evidence="6">
    <location>
        <begin position="389"/>
        <end position="469"/>
    </location>
</feature>
<evidence type="ECO:0000259" key="8">
    <source>
        <dbReference type="Pfam" id="PF02706"/>
    </source>
</evidence>
<name>A0A371B167_9BRAD</name>
<organism evidence="9 10">
    <name type="scientific">Undibacter mobilis</name>
    <dbReference type="NCBI Taxonomy" id="2292256"/>
    <lineage>
        <taxon>Bacteria</taxon>
        <taxon>Pseudomonadati</taxon>
        <taxon>Pseudomonadota</taxon>
        <taxon>Alphaproteobacteria</taxon>
        <taxon>Hyphomicrobiales</taxon>
        <taxon>Nitrobacteraceae</taxon>
        <taxon>Undibacter</taxon>
    </lineage>
</organism>
<dbReference type="EMBL" id="QRGO01000003">
    <property type="protein sequence ID" value="RDV01329.1"/>
    <property type="molecule type" value="Genomic_DNA"/>
</dbReference>
<keyword evidence="6" id="KW-0175">Coiled coil</keyword>
<dbReference type="Pfam" id="PF02706">
    <property type="entry name" value="Wzz"/>
    <property type="match status" value="1"/>
</dbReference>
<dbReference type="PANTHER" id="PTHR32309:SF13">
    <property type="entry name" value="FERRIC ENTEROBACTIN TRANSPORT PROTEIN FEPE"/>
    <property type="match status" value="1"/>
</dbReference>
<dbReference type="AlphaFoldDB" id="A0A371B167"/>
<evidence type="ECO:0000256" key="7">
    <source>
        <dbReference type="SAM" id="Phobius"/>
    </source>
</evidence>
<dbReference type="InterPro" id="IPR050445">
    <property type="entry name" value="Bact_polysacc_biosynth/exp"/>
</dbReference>
<dbReference type="Proteomes" id="UP000263993">
    <property type="component" value="Unassembled WGS sequence"/>
</dbReference>
<evidence type="ECO:0000313" key="10">
    <source>
        <dbReference type="Proteomes" id="UP000263993"/>
    </source>
</evidence>
<dbReference type="InterPro" id="IPR003856">
    <property type="entry name" value="LPS_length_determ_N"/>
</dbReference>
<evidence type="ECO:0000256" key="2">
    <source>
        <dbReference type="ARBA" id="ARBA00022475"/>
    </source>
</evidence>
<sequence>MVNKTFCCLIRRAAINAVATIIGSDRQCRSQESCVGVAMFFRRKSKAAAPQGAPASAPIPVARPIPAPFAAPAMTDFGGEPDLRSIGHALWAKKTMIFAVTLLATTGAFFVVNSVTPRYQSETKLLLESRENVFMRADADKGLTDRGTIDEQAVTSQIQLVLSRDVAREVIKKENLGQSPEFDPAVGGQSLSQALLGMVGLGRDYSTMSPDERTLSAYYDRINAYAVEKSRVIAIDFSSANPELAARVANSIADAYLASQRSARTDQTKAASTWLASEIERLRGKVADAEAKVEDYRSKSNLFVGTNNTSLPNQQLTEINSQIAAARGQKADLEARAKQLRELVRSGQPIDSSDIANSDSMRRLTDQGSALRAQLAEQSTTLLDQHPRIKELRAQIAEVERAKRAEGERLARQLENDAKVASDRLTALTASLDQVKQVASTTNEQDVQLRALERDAKSQRDLLESYLVKYSEASARDNINASPPEARIISRATPAIKPTYPKKLPTILIAAFAGLVLSTGFVVTGALLGSPGAPAVRYGMAAPMLADPHAPMPISRMPAPMPYVASPPLSPAMAPSPFPMPQPAAFAAVPPLPVTTIDQIALSLRTSGEAGRRVTVAGTARNAGTTYAAITLARALAEGANVVLVDFAFNAPNLSVISTDPNAPGVAELVRGQAGFGDIITRDQYSQVHIVATGNVGSDAAALTASPYLSSIIDALAQSYNFVVVDVGSVADVPVEYFARLAQRSVLVTADPVGPQTRSARERMAMSGYGDVMLLAGATEASAA</sequence>
<accession>A0A371B167</accession>
<protein>
    <submittedName>
        <fullName evidence="9">Lipopolysaccharide biosynthesis protein</fullName>
    </submittedName>
</protein>
<evidence type="ECO:0000256" key="5">
    <source>
        <dbReference type="ARBA" id="ARBA00023136"/>
    </source>
</evidence>
<feature type="transmembrane region" description="Helical" evidence="7">
    <location>
        <begin position="96"/>
        <end position="115"/>
    </location>
</feature>
<evidence type="ECO:0000256" key="6">
    <source>
        <dbReference type="SAM" id="Coils"/>
    </source>
</evidence>
<evidence type="ECO:0000256" key="1">
    <source>
        <dbReference type="ARBA" id="ARBA00004651"/>
    </source>
</evidence>
<keyword evidence="4 7" id="KW-1133">Transmembrane helix</keyword>
<feature type="domain" description="Polysaccharide chain length determinant N-terminal" evidence="8">
    <location>
        <begin position="82"/>
        <end position="173"/>
    </location>
</feature>
<comment type="caution">
    <text evidence="9">The sequence shown here is derived from an EMBL/GenBank/DDBJ whole genome shotgun (WGS) entry which is preliminary data.</text>
</comment>
<dbReference type="GO" id="GO:0004713">
    <property type="term" value="F:protein tyrosine kinase activity"/>
    <property type="evidence" value="ECO:0007669"/>
    <property type="project" value="TreeGrafter"/>
</dbReference>
<keyword evidence="3 7" id="KW-0812">Transmembrane</keyword>
<dbReference type="InterPro" id="IPR027417">
    <property type="entry name" value="P-loop_NTPase"/>
</dbReference>
<dbReference type="GO" id="GO:0005886">
    <property type="term" value="C:plasma membrane"/>
    <property type="evidence" value="ECO:0007669"/>
    <property type="project" value="UniProtKB-SubCell"/>
</dbReference>
<gene>
    <name evidence="9" type="ORF">DXH78_19075</name>
</gene>
<dbReference type="Gene3D" id="3.40.50.300">
    <property type="entry name" value="P-loop containing nucleotide triphosphate hydrolases"/>
    <property type="match status" value="1"/>
</dbReference>
<feature type="coiled-coil region" evidence="6">
    <location>
        <begin position="279"/>
        <end position="343"/>
    </location>
</feature>
<comment type="subcellular location">
    <subcellularLocation>
        <location evidence="1">Cell membrane</location>
        <topology evidence="1">Multi-pass membrane protein</topology>
    </subcellularLocation>
</comment>
<dbReference type="SUPFAM" id="SSF52540">
    <property type="entry name" value="P-loop containing nucleoside triphosphate hydrolases"/>
    <property type="match status" value="1"/>
</dbReference>
<keyword evidence="5 7" id="KW-0472">Membrane</keyword>
<evidence type="ECO:0000256" key="4">
    <source>
        <dbReference type="ARBA" id="ARBA00022989"/>
    </source>
</evidence>
<evidence type="ECO:0000256" key="3">
    <source>
        <dbReference type="ARBA" id="ARBA00022692"/>
    </source>
</evidence>
<evidence type="ECO:0000313" key="9">
    <source>
        <dbReference type="EMBL" id="RDV01329.1"/>
    </source>
</evidence>
<keyword evidence="2" id="KW-1003">Cell membrane</keyword>
<feature type="transmembrane region" description="Helical" evidence="7">
    <location>
        <begin position="507"/>
        <end position="528"/>
    </location>
</feature>
<dbReference type="PANTHER" id="PTHR32309">
    <property type="entry name" value="TYROSINE-PROTEIN KINASE"/>
    <property type="match status" value="1"/>
</dbReference>
<reference evidence="10" key="1">
    <citation type="submission" date="2018-08" db="EMBL/GenBank/DDBJ databases">
        <authorList>
            <person name="Kim S.-J."/>
            <person name="Jung G.-Y."/>
        </authorList>
    </citation>
    <scope>NUCLEOTIDE SEQUENCE [LARGE SCALE GENOMIC DNA]</scope>
    <source>
        <strain evidence="10">GY_H</strain>
    </source>
</reference>
<dbReference type="OrthoDB" id="7786248at2"/>